<evidence type="ECO:0000259" key="1">
    <source>
        <dbReference type="Pfam" id="PF14088"/>
    </source>
</evidence>
<feature type="domain" description="DUF4268" evidence="1">
    <location>
        <begin position="10"/>
        <end position="89"/>
    </location>
</feature>
<proteinExistence type="predicted"/>
<name>A0A7S2CMV1_9STRA</name>
<dbReference type="AlphaFoldDB" id="A0A7S2CMV1"/>
<accession>A0A7S2CMV1</accession>
<reference evidence="2" key="1">
    <citation type="submission" date="2021-01" db="EMBL/GenBank/DDBJ databases">
        <authorList>
            <person name="Corre E."/>
            <person name="Pelletier E."/>
            <person name="Niang G."/>
            <person name="Scheremetjew M."/>
            <person name="Finn R."/>
            <person name="Kale V."/>
            <person name="Holt S."/>
            <person name="Cochrane G."/>
            <person name="Meng A."/>
            <person name="Brown T."/>
            <person name="Cohen L."/>
        </authorList>
    </citation>
    <scope>NUCLEOTIDE SEQUENCE</scope>
    <source>
        <strain evidence="2">RCC1693</strain>
    </source>
</reference>
<gene>
    <name evidence="2" type="ORF">FPAR1323_LOCUS12189</name>
</gene>
<protein>
    <recommendedName>
        <fullName evidence="1">DUF4268 domain-containing protein</fullName>
    </recommendedName>
</protein>
<dbReference type="EMBL" id="HBGT01023487">
    <property type="protein sequence ID" value="CAD9430304.1"/>
    <property type="molecule type" value="Transcribed_RNA"/>
</dbReference>
<organism evidence="2">
    <name type="scientific">Florenciella parvula</name>
    <dbReference type="NCBI Taxonomy" id="236787"/>
    <lineage>
        <taxon>Eukaryota</taxon>
        <taxon>Sar</taxon>
        <taxon>Stramenopiles</taxon>
        <taxon>Ochrophyta</taxon>
        <taxon>Dictyochophyceae</taxon>
        <taxon>Florenciellales</taxon>
        <taxon>Florenciella</taxon>
    </lineage>
</organism>
<sequence>MAANSNHRKELKRNITPHTFEVFNSTASGITGVIDTMKIKIKKVEAEIKIDEGDRLDFKKHFTQLSTKRAELEAKLAENDEWTKGYDMNIGPFQKTYADNTKDIGGIYGNARKQHAAGINMLIREFDYHPPFKRHSDTFTAVPFNPKRV</sequence>
<evidence type="ECO:0000313" key="2">
    <source>
        <dbReference type="EMBL" id="CAD9430304.1"/>
    </source>
</evidence>
<dbReference type="InterPro" id="IPR025364">
    <property type="entry name" value="DUF4268"/>
</dbReference>
<dbReference type="Pfam" id="PF14088">
    <property type="entry name" value="DUF4268"/>
    <property type="match status" value="1"/>
</dbReference>